<gene>
    <name evidence="2" type="ORF">FO508_05235</name>
</gene>
<accession>A0AAE3WKS6</accession>
<sequence>MRNKEVFYSDIQKRAQSIYEGYQDIMKNTSRKDMSLSETQLKFFIKNDGRLGGKAWCKDNIDHIEINTGVISNFFDYFIGFAEELNHKFINDLHFKISKKQGDDVSFLLLLQDENKEGIILNNETIDYNLASFLTVFVSRFILTHELGHLLNGHCQYLNNNDLSYIPMYYINRRTNNISPLDIKTMEMDADFFAGTDSFRYLLILYNHFEERVDPALLIKPIDLFFWWSFAIRSNFLISQHILNDEEYSTDRTHLPSVARFVLILTSIVESIDNGIYKINYRSGDSEEKLVKKLLDGAMYAEEYYNSKFHTEYAMTETMKNEKYVNTVSDLETNWDNLRNKLISFSRLPLFERKNRDFTLE</sequence>
<dbReference type="PROSITE" id="PS50006">
    <property type="entry name" value="FHA_DOMAIN"/>
    <property type="match status" value="1"/>
</dbReference>
<dbReference type="InterPro" id="IPR000253">
    <property type="entry name" value="FHA_dom"/>
</dbReference>
<dbReference type="AlphaFoldDB" id="A0AAE3WKS6"/>
<evidence type="ECO:0000313" key="2">
    <source>
        <dbReference type="EMBL" id="MDR4249748.1"/>
    </source>
</evidence>
<evidence type="ECO:0000313" key="3">
    <source>
        <dbReference type="Proteomes" id="UP001182042"/>
    </source>
</evidence>
<dbReference type="Proteomes" id="UP001182042">
    <property type="component" value="Unassembled WGS sequence"/>
</dbReference>
<proteinExistence type="predicted"/>
<dbReference type="RefSeq" id="WP_034660912.1">
    <property type="nucleotide sequence ID" value="NZ_CP046128.1"/>
</dbReference>
<organism evidence="2 3">
    <name type="scientific">Bacillus pumilus</name>
    <name type="common">Bacillus mesentericus</name>
    <dbReference type="NCBI Taxonomy" id="1408"/>
    <lineage>
        <taxon>Bacteria</taxon>
        <taxon>Bacillati</taxon>
        <taxon>Bacillota</taxon>
        <taxon>Bacilli</taxon>
        <taxon>Bacillales</taxon>
        <taxon>Bacillaceae</taxon>
        <taxon>Bacillus</taxon>
    </lineage>
</organism>
<comment type="caution">
    <text evidence="2">The sequence shown here is derived from an EMBL/GenBank/DDBJ whole genome shotgun (WGS) entry which is preliminary data.</text>
</comment>
<evidence type="ECO:0000259" key="1">
    <source>
        <dbReference type="PROSITE" id="PS50006"/>
    </source>
</evidence>
<name>A0AAE3WKS6_BACPU</name>
<reference evidence="2" key="1">
    <citation type="submission" date="2019-07" db="EMBL/GenBank/DDBJ databases">
        <title>Phylogenomic Reclassification of ATCC Bacillus Strains and Various Taxa within the Genus Bacillus.</title>
        <authorList>
            <person name="Riojas M.A."/>
            <person name="Frank A.M."/>
            <person name="Fenn S.L."/>
            <person name="King S."/>
            <person name="Brower S."/>
            <person name="Hazbon M.H."/>
        </authorList>
    </citation>
    <scope>NUCLEOTIDE SEQUENCE</scope>
    <source>
        <strain evidence="2">ATCC 27142</strain>
    </source>
</reference>
<protein>
    <recommendedName>
        <fullName evidence="1">FHA domain-containing protein</fullName>
    </recommendedName>
</protein>
<feature type="domain" description="FHA" evidence="1">
    <location>
        <begin position="66"/>
        <end position="126"/>
    </location>
</feature>
<dbReference type="EMBL" id="VKQA01000001">
    <property type="protein sequence ID" value="MDR4249748.1"/>
    <property type="molecule type" value="Genomic_DNA"/>
</dbReference>